<proteinExistence type="predicted"/>
<name>A0ABT8JVW5_9BACL</name>
<gene>
    <name evidence="1" type="ORF">P5G49_17340</name>
</gene>
<organism evidence="1 2">
    <name type="scientific">Sporosarcina highlanderae</name>
    <dbReference type="NCBI Taxonomy" id="3035916"/>
    <lineage>
        <taxon>Bacteria</taxon>
        <taxon>Bacillati</taxon>
        <taxon>Bacillota</taxon>
        <taxon>Bacilli</taxon>
        <taxon>Bacillales</taxon>
        <taxon>Caryophanaceae</taxon>
        <taxon>Sporosarcina</taxon>
    </lineage>
</organism>
<evidence type="ECO:0000313" key="2">
    <source>
        <dbReference type="Proteomes" id="UP001175097"/>
    </source>
</evidence>
<accession>A0ABT8JVW5</accession>
<dbReference type="EMBL" id="JAROCC010000024">
    <property type="protein sequence ID" value="MDN4609229.1"/>
    <property type="molecule type" value="Genomic_DNA"/>
</dbReference>
<dbReference type="RefSeq" id="WP_301245908.1">
    <property type="nucleotide sequence ID" value="NZ_JAROCC010000024.1"/>
</dbReference>
<evidence type="ECO:0000313" key="1">
    <source>
        <dbReference type="EMBL" id="MDN4609229.1"/>
    </source>
</evidence>
<protein>
    <submittedName>
        <fullName evidence="1">Uncharacterized protein</fullName>
    </submittedName>
</protein>
<reference evidence="1" key="1">
    <citation type="submission" date="2023-03" db="EMBL/GenBank/DDBJ databases">
        <title>MT1 and MT2 Draft Genomes of Novel Species.</title>
        <authorList>
            <person name="Venkateswaran K."/>
        </authorList>
    </citation>
    <scope>NUCLEOTIDE SEQUENCE</scope>
    <source>
        <strain evidence="1">F6_3S_P_2</strain>
    </source>
</reference>
<dbReference type="Proteomes" id="UP001175097">
    <property type="component" value="Unassembled WGS sequence"/>
</dbReference>
<sequence>MKNAILMNGTEQAKNMNGVDKMTNIIEVDFTEDNKKNTIGTQIEFMVLSFLSQDLKAVREGVRLERILAGLEENQKLWESRGEGSKWEDRIAWTLSNLYKQKKIGKVKGVRDFLWDPNNSEAALKAIVETLTTNLELNIEFGFDGLSLSKSEQMDRILDGSAEIEITSKSQGFDGQMKVRSILTAENMTQLALLAVKHDLYE</sequence>
<keyword evidence="2" id="KW-1185">Reference proteome</keyword>
<comment type="caution">
    <text evidence="1">The sequence shown here is derived from an EMBL/GenBank/DDBJ whole genome shotgun (WGS) entry which is preliminary data.</text>
</comment>